<proteinExistence type="inferred from homology"/>
<accession>A0A1I3H3N8</accession>
<feature type="signal peptide" evidence="6">
    <location>
        <begin position="1"/>
        <end position="22"/>
    </location>
</feature>
<evidence type="ECO:0000259" key="8">
    <source>
        <dbReference type="Pfam" id="PF14322"/>
    </source>
</evidence>
<dbReference type="OrthoDB" id="5694214at2"/>
<feature type="domain" description="SusD-like N-terminal" evidence="8">
    <location>
        <begin position="91"/>
        <end position="230"/>
    </location>
</feature>
<dbReference type="SUPFAM" id="SSF48452">
    <property type="entry name" value="TPR-like"/>
    <property type="match status" value="1"/>
</dbReference>
<dbReference type="GO" id="GO:0009279">
    <property type="term" value="C:cell outer membrane"/>
    <property type="evidence" value="ECO:0007669"/>
    <property type="project" value="UniProtKB-SubCell"/>
</dbReference>
<keyword evidence="4" id="KW-0472">Membrane</keyword>
<dbReference type="AlphaFoldDB" id="A0A1I3H3N8"/>
<evidence type="ECO:0000259" key="7">
    <source>
        <dbReference type="Pfam" id="PF07980"/>
    </source>
</evidence>
<sequence>MKRILNSIYPLFLIASLFGSCAKELEKSPLDQFASETFWASEGNALLALNGVYRGNILVNAPEYNPTDWWSYNGLLFLEFATDNAYDRRGDNAATHKLTNGTNTATNAFITHYWERSYQKIARANDFLENIGNVPMDAGKIARFSAEARVIRACQYFYLAQYWGDVPLVTAPLTPEEANILTRTPKADVMQFVIDELTGSVDALPRHAALPSAETGRITQQAALAFLGRAQLAELQYAEAATTYKRIIDYGDNQIDPDYEALFLVSHKNSNEHIFSTQYVENDASNAMFQHFFPAVKGGWHIFCPLGSLVEAYSFEDGTPFSYEDPRYDPNDIAAHRDPRLKASILFNGDTFGTTRYITHPDSTTSPDQLGAGKQTTQTGYGIRKMMQADFSGQLANSGTNIPIIRYAEVLLSYLEAKLEAGDPIDQALLDATINEVRSRASVNMPPITVTNAEQLRPILRNERRIELAFEGIRYWDLLRWKTAETILNADFYGAPYPTATRMRKKDNEDDPYHRWYVTTRRFRPATDYRWPVPQAERNINPNLGQNEGY</sequence>
<comment type="similarity">
    <text evidence="2">Belongs to the SusD family.</text>
</comment>
<dbReference type="PROSITE" id="PS51257">
    <property type="entry name" value="PROKAR_LIPOPROTEIN"/>
    <property type="match status" value="1"/>
</dbReference>
<dbReference type="Gene3D" id="1.25.40.390">
    <property type="match status" value="1"/>
</dbReference>
<organism evidence="9 10">
    <name type="scientific">Parapedobacter indicus</name>
    <dbReference type="NCBI Taxonomy" id="1477437"/>
    <lineage>
        <taxon>Bacteria</taxon>
        <taxon>Pseudomonadati</taxon>
        <taxon>Bacteroidota</taxon>
        <taxon>Sphingobacteriia</taxon>
        <taxon>Sphingobacteriales</taxon>
        <taxon>Sphingobacteriaceae</taxon>
        <taxon>Parapedobacter</taxon>
    </lineage>
</organism>
<gene>
    <name evidence="9" type="ORF">SAMN05444682_103211</name>
</gene>
<feature type="domain" description="RagB/SusD" evidence="7">
    <location>
        <begin position="271"/>
        <end position="550"/>
    </location>
</feature>
<dbReference type="RefSeq" id="WP_090626006.1">
    <property type="nucleotide sequence ID" value="NZ_FOQO01000003.1"/>
</dbReference>
<keyword evidence="10" id="KW-1185">Reference proteome</keyword>
<evidence type="ECO:0000313" key="9">
    <source>
        <dbReference type="EMBL" id="SFI30296.1"/>
    </source>
</evidence>
<reference evidence="9 10" key="1">
    <citation type="submission" date="2016-10" db="EMBL/GenBank/DDBJ databases">
        <authorList>
            <person name="de Groot N.N."/>
        </authorList>
    </citation>
    <scope>NUCLEOTIDE SEQUENCE [LARGE SCALE GENOMIC DNA]</scope>
    <source>
        <strain evidence="9 10">RK1</strain>
    </source>
</reference>
<evidence type="ECO:0000256" key="1">
    <source>
        <dbReference type="ARBA" id="ARBA00004442"/>
    </source>
</evidence>
<dbReference type="Proteomes" id="UP000198670">
    <property type="component" value="Unassembled WGS sequence"/>
</dbReference>
<evidence type="ECO:0000256" key="6">
    <source>
        <dbReference type="SAM" id="SignalP"/>
    </source>
</evidence>
<name>A0A1I3H3N8_9SPHI</name>
<feature type="chain" id="PRO_5011481564" evidence="6">
    <location>
        <begin position="23"/>
        <end position="550"/>
    </location>
</feature>
<dbReference type="InterPro" id="IPR033985">
    <property type="entry name" value="SusD-like_N"/>
</dbReference>
<evidence type="ECO:0000256" key="3">
    <source>
        <dbReference type="ARBA" id="ARBA00022729"/>
    </source>
</evidence>
<evidence type="ECO:0000256" key="4">
    <source>
        <dbReference type="ARBA" id="ARBA00023136"/>
    </source>
</evidence>
<keyword evidence="5" id="KW-0998">Cell outer membrane</keyword>
<keyword evidence="3 6" id="KW-0732">Signal</keyword>
<dbReference type="EMBL" id="FOQO01000003">
    <property type="protein sequence ID" value="SFI30296.1"/>
    <property type="molecule type" value="Genomic_DNA"/>
</dbReference>
<dbReference type="Pfam" id="PF14322">
    <property type="entry name" value="SusD-like_3"/>
    <property type="match status" value="1"/>
</dbReference>
<dbReference type="STRING" id="1477437.SAMN05444682_103211"/>
<evidence type="ECO:0000256" key="5">
    <source>
        <dbReference type="ARBA" id="ARBA00023237"/>
    </source>
</evidence>
<protein>
    <submittedName>
        <fullName evidence="9">Starch-binding associating with outer membrane</fullName>
    </submittedName>
</protein>
<comment type="subcellular location">
    <subcellularLocation>
        <location evidence="1">Cell outer membrane</location>
    </subcellularLocation>
</comment>
<dbReference type="InterPro" id="IPR011990">
    <property type="entry name" value="TPR-like_helical_dom_sf"/>
</dbReference>
<dbReference type="CDD" id="cd08977">
    <property type="entry name" value="SusD"/>
    <property type="match status" value="1"/>
</dbReference>
<dbReference type="InterPro" id="IPR012944">
    <property type="entry name" value="SusD_RagB_dom"/>
</dbReference>
<dbReference type="Pfam" id="PF07980">
    <property type="entry name" value="SusD_RagB"/>
    <property type="match status" value="1"/>
</dbReference>
<evidence type="ECO:0000256" key="2">
    <source>
        <dbReference type="ARBA" id="ARBA00006275"/>
    </source>
</evidence>
<evidence type="ECO:0000313" key="10">
    <source>
        <dbReference type="Proteomes" id="UP000198670"/>
    </source>
</evidence>